<accession>A0ACA9PC17</accession>
<dbReference type="Proteomes" id="UP000789860">
    <property type="component" value="Unassembled WGS sequence"/>
</dbReference>
<organism evidence="1 2">
    <name type="scientific">Scutellospora calospora</name>
    <dbReference type="NCBI Taxonomy" id="85575"/>
    <lineage>
        <taxon>Eukaryota</taxon>
        <taxon>Fungi</taxon>
        <taxon>Fungi incertae sedis</taxon>
        <taxon>Mucoromycota</taxon>
        <taxon>Glomeromycotina</taxon>
        <taxon>Glomeromycetes</taxon>
        <taxon>Diversisporales</taxon>
        <taxon>Gigasporaceae</taxon>
        <taxon>Scutellospora</taxon>
    </lineage>
</organism>
<comment type="caution">
    <text evidence="1">The sequence shown here is derived from an EMBL/GenBank/DDBJ whole genome shotgun (WGS) entry which is preliminary data.</text>
</comment>
<sequence length="180" mass="21613">DFDPEPKTELYDQLQDNFYYGDNDDETIISVVLEYIKSKIDNNIKLIFDEQNLLVFYELQNQFETEVKDETYRRMGIDNPDIVNLEEFNNLKEEVKQAKLRRTCKLFNDTCSHYDINEVNHGFYEFVKESKVLIYRFKLTEDKKYVWIKNGDRMEKRELFRNKEVNYCCGGVGQSSIFIS</sequence>
<evidence type="ECO:0000313" key="2">
    <source>
        <dbReference type="Proteomes" id="UP000789860"/>
    </source>
</evidence>
<feature type="non-terminal residue" evidence="1">
    <location>
        <position position="1"/>
    </location>
</feature>
<feature type="non-terminal residue" evidence="1">
    <location>
        <position position="180"/>
    </location>
</feature>
<dbReference type="EMBL" id="CAJVPM010036218">
    <property type="protein sequence ID" value="CAG8692163.1"/>
    <property type="molecule type" value="Genomic_DNA"/>
</dbReference>
<evidence type="ECO:0000313" key="1">
    <source>
        <dbReference type="EMBL" id="CAG8692163.1"/>
    </source>
</evidence>
<name>A0ACA9PC17_9GLOM</name>
<proteinExistence type="predicted"/>
<gene>
    <name evidence="1" type="ORF">SCALOS_LOCUS10176</name>
</gene>
<keyword evidence="2" id="KW-1185">Reference proteome</keyword>
<reference evidence="1" key="1">
    <citation type="submission" date="2021-06" db="EMBL/GenBank/DDBJ databases">
        <authorList>
            <person name="Kallberg Y."/>
            <person name="Tangrot J."/>
            <person name="Rosling A."/>
        </authorList>
    </citation>
    <scope>NUCLEOTIDE SEQUENCE</scope>
    <source>
        <strain evidence="1">AU212A</strain>
    </source>
</reference>
<protein>
    <submittedName>
        <fullName evidence="1">395_t:CDS:1</fullName>
    </submittedName>
</protein>